<dbReference type="CDD" id="cd00063">
    <property type="entry name" value="FN3"/>
    <property type="match status" value="1"/>
</dbReference>
<dbReference type="InterPro" id="IPR051532">
    <property type="entry name" value="Ester_Hydrolysis_Enzymes"/>
</dbReference>
<feature type="chain" id="PRO_5003395690" description="Fibronectin type-III domain-containing protein" evidence="1">
    <location>
        <begin position="29"/>
        <end position="657"/>
    </location>
</feature>
<dbReference type="Pfam" id="PF00041">
    <property type="entry name" value="fn3"/>
    <property type="match status" value="1"/>
</dbReference>
<dbReference type="RefSeq" id="XP_003848483.1">
    <property type="nucleotide sequence ID" value="XM_003848435.1"/>
</dbReference>
<dbReference type="EMBL" id="CM001206">
    <property type="protein sequence ID" value="EGP83459.1"/>
    <property type="molecule type" value="Genomic_DNA"/>
</dbReference>
<dbReference type="InParanoid" id="F9XMC7"/>
<dbReference type="OrthoDB" id="2119228at2759"/>
<dbReference type="InterPro" id="IPR013783">
    <property type="entry name" value="Ig-like_fold"/>
</dbReference>
<gene>
    <name evidence="3" type="ORF">MYCGRDRAFT_49859</name>
</gene>
<evidence type="ECO:0000259" key="2">
    <source>
        <dbReference type="PROSITE" id="PS50853"/>
    </source>
</evidence>
<protein>
    <recommendedName>
        <fullName evidence="2">Fibronectin type-III domain-containing protein</fullName>
    </recommendedName>
</protein>
<sequence length="657" mass="72730">MLWRSTTQRAALICGLGLLSALSSPAAAQHEIGDNFGVSERSQDGEARRDPMRVLVVGDSMTHCDPGDYTWRWRLLEWFEAQGIAFEYVGPYSGTLGIPDATPPIAPLPYGTSAPKEEPNFNGSYADGIDSDGRLNHFAVIGRATKTDVPLIEQVVRDHPADLMLVDMGFNDLGWFYSDDVELVNNTWTFIQNTRRASPNMKFVLATIVHRTFLGGRQDLVRMTDSFNRAMKSKVSEWSTPGSPVKEYECGPQYGIKGCPAAWDGLHPNELGEYQIARGFSRALVSALGIGKAPLEVPKDIPRRPLPPPSNFQVASSAYGVTATWNEVHAAYEYDVERIINGGAVNDSSSEQVKANRWDAKYSEKGWSYQVRIRSSAGNRKGDWSNWLTAIAKPESAAPPADVTVHSTPSGFDITWTAPSGKYSDSIIQYDIYWQDQDLQCAYPQNAGFEPTGSAHIVNLTAGHRHTVSIDAWNAAGPGLPFLARDIVPGSGVPGTTTGLQVGVTNDTHFHLTWDAMRGAAGYYVLSRSISQSETRWEKVDGTFSRPCADVLAPTNGTYEYALNLLLIDDGGADLLKDMRLLRLMATPMVVEVKPWRRRKRDLRVLERVLLLLVSIESMQGVHWRTCADVKCQTRALLQTRQPFQAPIRSILVIRRR</sequence>
<organism evidence="3 4">
    <name type="scientific">Zymoseptoria tritici (strain CBS 115943 / IPO323)</name>
    <name type="common">Speckled leaf blotch fungus</name>
    <name type="synonym">Septoria tritici</name>
    <dbReference type="NCBI Taxonomy" id="336722"/>
    <lineage>
        <taxon>Eukaryota</taxon>
        <taxon>Fungi</taxon>
        <taxon>Dikarya</taxon>
        <taxon>Ascomycota</taxon>
        <taxon>Pezizomycotina</taxon>
        <taxon>Dothideomycetes</taxon>
        <taxon>Dothideomycetidae</taxon>
        <taxon>Mycosphaerellales</taxon>
        <taxon>Mycosphaerellaceae</taxon>
        <taxon>Zymoseptoria</taxon>
    </lineage>
</organism>
<reference evidence="3 4" key="1">
    <citation type="journal article" date="2011" name="PLoS Genet.">
        <title>Finished genome of the fungal wheat pathogen Mycosphaerella graminicola reveals dispensome structure, chromosome plasticity, and stealth pathogenesis.</title>
        <authorList>
            <person name="Goodwin S.B."/>
            <person name="Ben M'barek S."/>
            <person name="Dhillon B."/>
            <person name="Wittenberg A.H.J."/>
            <person name="Crane C.F."/>
            <person name="Hane J.K."/>
            <person name="Foster A.J."/>
            <person name="Van der Lee T.A.J."/>
            <person name="Grimwood J."/>
            <person name="Aerts A."/>
            <person name="Antoniw J."/>
            <person name="Bailey A."/>
            <person name="Bluhm B."/>
            <person name="Bowler J."/>
            <person name="Bristow J."/>
            <person name="van der Burgt A."/>
            <person name="Canto-Canche B."/>
            <person name="Churchill A.C.L."/>
            <person name="Conde-Ferraez L."/>
            <person name="Cools H.J."/>
            <person name="Coutinho P.M."/>
            <person name="Csukai M."/>
            <person name="Dehal P."/>
            <person name="De Wit P."/>
            <person name="Donzelli B."/>
            <person name="van de Geest H.C."/>
            <person name="van Ham R.C.H.J."/>
            <person name="Hammond-Kosack K.E."/>
            <person name="Henrissat B."/>
            <person name="Kilian A."/>
            <person name="Kobayashi A.K."/>
            <person name="Koopmann E."/>
            <person name="Kourmpetis Y."/>
            <person name="Kuzniar A."/>
            <person name="Lindquist E."/>
            <person name="Lombard V."/>
            <person name="Maliepaard C."/>
            <person name="Martins N."/>
            <person name="Mehrabi R."/>
            <person name="Nap J.P.H."/>
            <person name="Ponomarenko A."/>
            <person name="Rudd J.J."/>
            <person name="Salamov A."/>
            <person name="Schmutz J."/>
            <person name="Schouten H.J."/>
            <person name="Shapiro H."/>
            <person name="Stergiopoulos I."/>
            <person name="Torriani S.F.F."/>
            <person name="Tu H."/>
            <person name="de Vries R.P."/>
            <person name="Waalwijk C."/>
            <person name="Ware S.B."/>
            <person name="Wiebenga A."/>
            <person name="Zwiers L.-H."/>
            <person name="Oliver R.P."/>
            <person name="Grigoriev I.V."/>
            <person name="Kema G.H.J."/>
        </authorList>
    </citation>
    <scope>NUCLEOTIDE SEQUENCE [LARGE SCALE GENOMIC DNA]</scope>
    <source>
        <strain evidence="4">CBS 115943 / IPO323</strain>
    </source>
</reference>
<proteinExistence type="predicted"/>
<dbReference type="PANTHER" id="PTHR30383:SF19">
    <property type="entry name" value="FIBRONECTIN TYPE-III DOMAIN-CONTAINING PROTEIN"/>
    <property type="match status" value="1"/>
</dbReference>
<dbReference type="Gene3D" id="2.60.40.10">
    <property type="entry name" value="Immunoglobulins"/>
    <property type="match status" value="1"/>
</dbReference>
<dbReference type="GO" id="GO:0004622">
    <property type="term" value="F:phosphatidylcholine lysophospholipase activity"/>
    <property type="evidence" value="ECO:0007669"/>
    <property type="project" value="TreeGrafter"/>
</dbReference>
<keyword evidence="4" id="KW-1185">Reference proteome</keyword>
<evidence type="ECO:0000313" key="4">
    <source>
        <dbReference type="Proteomes" id="UP000008062"/>
    </source>
</evidence>
<dbReference type="PROSITE" id="PS50853">
    <property type="entry name" value="FN3"/>
    <property type="match status" value="1"/>
</dbReference>
<name>F9XMC7_ZYMTI</name>
<dbReference type="SMART" id="SM00060">
    <property type="entry name" value="FN3"/>
    <property type="match status" value="3"/>
</dbReference>
<dbReference type="SUPFAM" id="SSF52266">
    <property type="entry name" value="SGNH hydrolase"/>
    <property type="match status" value="1"/>
</dbReference>
<dbReference type="PANTHER" id="PTHR30383">
    <property type="entry name" value="THIOESTERASE 1/PROTEASE 1/LYSOPHOSPHOLIPASE L1"/>
    <property type="match status" value="1"/>
</dbReference>
<dbReference type="KEGG" id="ztr:MYCGRDRAFT_49859"/>
<accession>F9XMC7</accession>
<dbReference type="SUPFAM" id="SSF49265">
    <property type="entry name" value="Fibronectin type III"/>
    <property type="match status" value="1"/>
</dbReference>
<dbReference type="InterPro" id="IPR003961">
    <property type="entry name" value="FN3_dom"/>
</dbReference>
<dbReference type="Gene3D" id="3.40.50.1110">
    <property type="entry name" value="SGNH hydrolase"/>
    <property type="match status" value="1"/>
</dbReference>
<keyword evidence="1" id="KW-0732">Signal</keyword>
<dbReference type="Proteomes" id="UP000008062">
    <property type="component" value="Chromosome 11"/>
</dbReference>
<dbReference type="GeneID" id="13396207"/>
<evidence type="ECO:0000313" key="3">
    <source>
        <dbReference type="EMBL" id="EGP83459.1"/>
    </source>
</evidence>
<dbReference type="AlphaFoldDB" id="F9XMC7"/>
<dbReference type="InterPro" id="IPR036116">
    <property type="entry name" value="FN3_sf"/>
</dbReference>
<feature type="signal peptide" evidence="1">
    <location>
        <begin position="1"/>
        <end position="28"/>
    </location>
</feature>
<dbReference type="STRING" id="336722.F9XMC7"/>
<evidence type="ECO:0000256" key="1">
    <source>
        <dbReference type="SAM" id="SignalP"/>
    </source>
</evidence>
<dbReference type="InterPro" id="IPR036514">
    <property type="entry name" value="SGNH_hydro_sf"/>
</dbReference>
<feature type="domain" description="Fibronectin type-III" evidence="2">
    <location>
        <begin position="399"/>
        <end position="492"/>
    </location>
</feature>
<dbReference type="eggNOG" id="ENOG502SMB5">
    <property type="taxonomic scope" value="Eukaryota"/>
</dbReference>